<feature type="chain" id="PRO_5002120816" evidence="3">
    <location>
        <begin position="19"/>
        <end position="279"/>
    </location>
</feature>
<dbReference type="PANTHER" id="PTHR37536:SF1">
    <property type="entry name" value="ASPERGILLOPEPSIN, PUTAITVE (AFU_ORTHOLOGUE AFUA_7G01200)"/>
    <property type="match status" value="1"/>
</dbReference>
<dbReference type="GO" id="GO:0070007">
    <property type="term" value="F:glutamic-type endopeptidase activity"/>
    <property type="evidence" value="ECO:0007669"/>
    <property type="project" value="InterPro"/>
</dbReference>
<reference evidence="5" key="1">
    <citation type="journal article" date="2015" name="Genome Announc.">
        <title>Draft genome sequence of Talaromyces cellulolyticus strain Y-94, a source of lignocellulosic biomass-degrading enzymes.</title>
        <authorList>
            <person name="Fujii T."/>
            <person name="Koike H."/>
            <person name="Sawayama S."/>
            <person name="Yano S."/>
            <person name="Inoue H."/>
        </authorList>
    </citation>
    <scope>NUCLEOTIDE SEQUENCE [LARGE SCALE GENOMIC DNA]</scope>
    <source>
        <strain evidence="5">Y-94</strain>
    </source>
</reference>
<feature type="disulfide bond" evidence="2">
    <location>
        <begin position="111"/>
        <end position="135"/>
    </location>
</feature>
<evidence type="ECO:0000256" key="3">
    <source>
        <dbReference type="SAM" id="SignalP"/>
    </source>
</evidence>
<evidence type="ECO:0000256" key="2">
    <source>
        <dbReference type="PIRSR" id="PIRSR600250-51"/>
    </source>
</evidence>
<name>A0A0B8N365_TALPI</name>
<keyword evidence="5" id="KW-1185">Reference proteome</keyword>
<feature type="disulfide bond" evidence="2">
    <location>
        <begin position="123"/>
        <end position="206"/>
    </location>
</feature>
<dbReference type="Pfam" id="PF01828">
    <property type="entry name" value="Peptidase_A4"/>
    <property type="match status" value="1"/>
</dbReference>
<feature type="active site" description="Proton acceptor" evidence="1">
    <location>
        <position position="215"/>
    </location>
</feature>
<dbReference type="PRINTS" id="PR00977">
    <property type="entry name" value="SCYTLDPTASE"/>
</dbReference>
<dbReference type="AlphaFoldDB" id="A0A0B8N365"/>
<evidence type="ECO:0000313" key="5">
    <source>
        <dbReference type="Proteomes" id="UP000053095"/>
    </source>
</evidence>
<dbReference type="EMBL" id="DF933819">
    <property type="protein sequence ID" value="GAM37288.1"/>
    <property type="molecule type" value="Genomic_DNA"/>
</dbReference>
<feature type="signal peptide" evidence="3">
    <location>
        <begin position="1"/>
        <end position="18"/>
    </location>
</feature>
<gene>
    <name evidence="4" type="ORF">TCE0_023f07089</name>
</gene>
<dbReference type="InterPro" id="IPR013320">
    <property type="entry name" value="ConA-like_dom_sf"/>
</dbReference>
<dbReference type="GO" id="GO:0006508">
    <property type="term" value="P:proteolysis"/>
    <property type="evidence" value="ECO:0007669"/>
    <property type="project" value="InterPro"/>
</dbReference>
<proteinExistence type="predicted"/>
<evidence type="ECO:0000313" key="4">
    <source>
        <dbReference type="EMBL" id="GAM37288.1"/>
    </source>
</evidence>
<dbReference type="SUPFAM" id="SSF49899">
    <property type="entry name" value="Concanavalin A-like lectins/glucanases"/>
    <property type="match status" value="1"/>
</dbReference>
<evidence type="ECO:0000256" key="1">
    <source>
        <dbReference type="PIRSR" id="PIRSR600250-50"/>
    </source>
</evidence>
<dbReference type="InterPro" id="IPR038656">
    <property type="entry name" value="Peptidase_G1_sf"/>
</dbReference>
<dbReference type="Proteomes" id="UP000053095">
    <property type="component" value="Unassembled WGS sequence"/>
</dbReference>
<accession>A0A0B8N365</accession>
<dbReference type="CDD" id="cd13426">
    <property type="entry name" value="Peptidase_G1"/>
    <property type="match status" value="1"/>
</dbReference>
<keyword evidence="3" id="KW-0732">Signal</keyword>
<sequence length="279" mass="29110">MKFSTLAGSILLSSVALAAPLSEENLARREANRVARRARHHKQTHTNQRVDAGLDAGTDLATTDSETFAEVYSSNWAGAVLIGSGYTSVTGSFVVPSVTVPDGGDRTQQYCAAAWVGIDGDTCGTAILQTGVNMCIQNGHITNTAWYEWFPAAQEYWDSGISIKTGDTVTATVTADGLTGGTATVTNESNGQSVSYTFSGQTASLCETNAEWIMEDLSGGGGLLNFADFGSDFTITGATAISNGATVDTTGSTIMDIYQNNQVLTSTTASGSTVVISYQ</sequence>
<organism evidence="4 5">
    <name type="scientific">Talaromyces pinophilus</name>
    <name type="common">Penicillium pinophilum</name>
    <dbReference type="NCBI Taxonomy" id="128442"/>
    <lineage>
        <taxon>Eukaryota</taxon>
        <taxon>Fungi</taxon>
        <taxon>Dikarya</taxon>
        <taxon>Ascomycota</taxon>
        <taxon>Pezizomycotina</taxon>
        <taxon>Eurotiomycetes</taxon>
        <taxon>Eurotiomycetidae</taxon>
        <taxon>Eurotiales</taxon>
        <taxon>Trichocomaceae</taxon>
        <taxon>Talaromyces</taxon>
        <taxon>Talaromyces sect. Talaromyces</taxon>
    </lineage>
</organism>
<protein>
    <submittedName>
        <fullName evidence="4">Aspergillopepsin</fullName>
    </submittedName>
</protein>
<dbReference type="Gene3D" id="2.60.120.700">
    <property type="entry name" value="Peptidase G1"/>
    <property type="match status" value="1"/>
</dbReference>
<dbReference type="PANTHER" id="PTHR37536">
    <property type="entry name" value="PUTATIVE (AFU_ORTHOLOGUE AFUA_3G02970)-RELATED"/>
    <property type="match status" value="1"/>
</dbReference>
<keyword evidence="2" id="KW-1015">Disulfide bond</keyword>
<dbReference type="InterPro" id="IPR000250">
    <property type="entry name" value="Peptidase_G1"/>
</dbReference>